<gene>
    <name evidence="2" type="ORF">OIDMADRAFT_88004</name>
</gene>
<dbReference type="HOGENOM" id="CLU_058267_3_0_1"/>
<dbReference type="InterPro" id="IPR008258">
    <property type="entry name" value="Transglycosylase_SLT_dom_1"/>
</dbReference>
<feature type="domain" description="Transglycosylase SLT" evidence="1">
    <location>
        <begin position="59"/>
        <end position="156"/>
    </location>
</feature>
<reference evidence="3" key="2">
    <citation type="submission" date="2015-01" db="EMBL/GenBank/DDBJ databases">
        <title>Evolutionary Origins and Diversification of the Mycorrhizal Mutualists.</title>
        <authorList>
            <consortium name="DOE Joint Genome Institute"/>
            <consortium name="Mycorrhizal Genomics Consortium"/>
            <person name="Kohler A."/>
            <person name="Kuo A."/>
            <person name="Nagy L.G."/>
            <person name="Floudas D."/>
            <person name="Copeland A."/>
            <person name="Barry K.W."/>
            <person name="Cichocki N."/>
            <person name="Veneault-Fourrey C."/>
            <person name="LaButti K."/>
            <person name="Lindquist E.A."/>
            <person name="Lipzen A."/>
            <person name="Lundell T."/>
            <person name="Morin E."/>
            <person name="Murat C."/>
            <person name="Riley R."/>
            <person name="Ohm R."/>
            <person name="Sun H."/>
            <person name="Tunlid A."/>
            <person name="Henrissat B."/>
            <person name="Grigoriev I.V."/>
            <person name="Hibbett D.S."/>
            <person name="Martin F."/>
        </authorList>
    </citation>
    <scope>NUCLEOTIDE SEQUENCE [LARGE SCALE GENOMIC DNA]</scope>
    <source>
        <strain evidence="3">Zn</strain>
    </source>
</reference>
<proteinExistence type="predicted"/>
<dbReference type="Gene3D" id="1.10.530.10">
    <property type="match status" value="1"/>
</dbReference>
<dbReference type="EMBL" id="KN832889">
    <property type="protein sequence ID" value="KIM94586.1"/>
    <property type="molecule type" value="Genomic_DNA"/>
</dbReference>
<organism evidence="2 3">
    <name type="scientific">Oidiodendron maius (strain Zn)</name>
    <dbReference type="NCBI Taxonomy" id="913774"/>
    <lineage>
        <taxon>Eukaryota</taxon>
        <taxon>Fungi</taxon>
        <taxon>Dikarya</taxon>
        <taxon>Ascomycota</taxon>
        <taxon>Pezizomycotina</taxon>
        <taxon>Leotiomycetes</taxon>
        <taxon>Leotiomycetes incertae sedis</taxon>
        <taxon>Myxotrichaceae</taxon>
        <taxon>Oidiodendron</taxon>
    </lineage>
</organism>
<dbReference type="InterPro" id="IPR023346">
    <property type="entry name" value="Lysozyme-like_dom_sf"/>
</dbReference>
<evidence type="ECO:0000259" key="1">
    <source>
        <dbReference type="Pfam" id="PF01464"/>
    </source>
</evidence>
<feature type="non-terminal residue" evidence="2">
    <location>
        <position position="1"/>
    </location>
</feature>
<reference evidence="2 3" key="1">
    <citation type="submission" date="2014-04" db="EMBL/GenBank/DDBJ databases">
        <authorList>
            <consortium name="DOE Joint Genome Institute"/>
            <person name="Kuo A."/>
            <person name="Martino E."/>
            <person name="Perotto S."/>
            <person name="Kohler A."/>
            <person name="Nagy L.G."/>
            <person name="Floudas D."/>
            <person name="Copeland A."/>
            <person name="Barry K.W."/>
            <person name="Cichocki N."/>
            <person name="Veneault-Fourrey C."/>
            <person name="LaButti K."/>
            <person name="Lindquist E.A."/>
            <person name="Lipzen A."/>
            <person name="Lundell T."/>
            <person name="Morin E."/>
            <person name="Murat C."/>
            <person name="Sun H."/>
            <person name="Tunlid A."/>
            <person name="Henrissat B."/>
            <person name="Grigoriev I.V."/>
            <person name="Hibbett D.S."/>
            <person name="Martin F."/>
            <person name="Nordberg H.P."/>
            <person name="Cantor M.N."/>
            <person name="Hua S.X."/>
        </authorList>
    </citation>
    <scope>NUCLEOTIDE SEQUENCE [LARGE SCALE GENOMIC DNA]</scope>
    <source>
        <strain evidence="2 3">Zn</strain>
    </source>
</reference>
<dbReference type="Pfam" id="PF01464">
    <property type="entry name" value="SLT"/>
    <property type="match status" value="1"/>
</dbReference>
<protein>
    <recommendedName>
        <fullName evidence="1">Transglycosylase SLT domain-containing protein</fullName>
    </recommendedName>
</protein>
<name>A0A0C3GWF3_OIDMZ</name>
<dbReference type="SUPFAM" id="SSF53955">
    <property type="entry name" value="Lysozyme-like"/>
    <property type="match status" value="1"/>
</dbReference>
<dbReference type="OrthoDB" id="1193027at2759"/>
<dbReference type="InParanoid" id="A0A0C3GWF3"/>
<dbReference type="Proteomes" id="UP000054321">
    <property type="component" value="Unassembled WGS sequence"/>
</dbReference>
<feature type="non-terminal residue" evidence="2">
    <location>
        <position position="182"/>
    </location>
</feature>
<keyword evidence="3" id="KW-1185">Reference proteome</keyword>
<accession>A0A0C3GWF3</accession>
<evidence type="ECO:0000313" key="2">
    <source>
        <dbReference type="EMBL" id="KIM94586.1"/>
    </source>
</evidence>
<sequence>DGYIPYSGPASNFPDMSEWKDYQSLWAFNSSIMHNTGLYVPEDVAYSVDVIGHWIPVIATESGVDERVILCIIMQESGGDVYTRTSTSPTPPYVSNTGIMQAYNGASVETLEAAKSPTTVVGQMIKDGTEGTNGLQELWAKYGNWYEVFRAYNSGNVDPSDLNNGLGATNSYVSDVTNRLMG</sequence>
<dbReference type="AlphaFoldDB" id="A0A0C3GWF3"/>
<evidence type="ECO:0000313" key="3">
    <source>
        <dbReference type="Proteomes" id="UP000054321"/>
    </source>
</evidence>